<dbReference type="Gene3D" id="3.30.70.1290">
    <property type="entry name" value="Transposase IS200-like"/>
    <property type="match status" value="1"/>
</dbReference>
<dbReference type="SMART" id="SM01321">
    <property type="entry name" value="Y1_Tnp"/>
    <property type="match status" value="1"/>
</dbReference>
<dbReference type="GO" id="GO:0003677">
    <property type="term" value="F:DNA binding"/>
    <property type="evidence" value="ECO:0007669"/>
    <property type="project" value="InterPro"/>
</dbReference>
<feature type="domain" description="Transposase IS200-like" evidence="1">
    <location>
        <begin position="10"/>
        <end position="150"/>
    </location>
</feature>
<dbReference type="PANTHER" id="PTHR34322:SF2">
    <property type="entry name" value="TRANSPOSASE IS200-LIKE DOMAIN-CONTAINING PROTEIN"/>
    <property type="match status" value="1"/>
</dbReference>
<protein>
    <recommendedName>
        <fullName evidence="1">Transposase IS200-like domain-containing protein</fullName>
    </recommendedName>
</protein>
<dbReference type="Pfam" id="PF01797">
    <property type="entry name" value="Y1_Tnp"/>
    <property type="match status" value="1"/>
</dbReference>
<accession>A0A1G2TF65</accession>
<dbReference type="InterPro" id="IPR002686">
    <property type="entry name" value="Transposase_17"/>
</dbReference>
<proteinExistence type="predicted"/>
<comment type="caution">
    <text evidence="2">The sequence shown here is derived from an EMBL/GenBank/DDBJ whole genome shotgun (WGS) entry which is preliminary data.</text>
</comment>
<reference evidence="2 3" key="1">
    <citation type="journal article" date="2016" name="Nat. Commun.">
        <title>Thousands of microbial genomes shed light on interconnected biogeochemical processes in an aquifer system.</title>
        <authorList>
            <person name="Anantharaman K."/>
            <person name="Brown C.T."/>
            <person name="Hug L.A."/>
            <person name="Sharon I."/>
            <person name="Castelle C.J."/>
            <person name="Probst A.J."/>
            <person name="Thomas B.C."/>
            <person name="Singh A."/>
            <person name="Wilkins M.J."/>
            <person name="Karaoz U."/>
            <person name="Brodie E.L."/>
            <person name="Williams K.H."/>
            <person name="Hubbard S.S."/>
            <person name="Banfield J.F."/>
        </authorList>
    </citation>
    <scope>NUCLEOTIDE SEQUENCE [LARGE SCALE GENOMIC DNA]</scope>
</reference>
<dbReference type="InterPro" id="IPR036515">
    <property type="entry name" value="Transposase_17_sf"/>
</dbReference>
<dbReference type="EMBL" id="MHVR01000014">
    <property type="protein sequence ID" value="OHA95945.1"/>
    <property type="molecule type" value="Genomic_DNA"/>
</dbReference>
<dbReference type="SUPFAM" id="SSF143422">
    <property type="entry name" value="Transposase IS200-like"/>
    <property type="match status" value="1"/>
</dbReference>
<dbReference type="GO" id="GO:0006313">
    <property type="term" value="P:DNA transposition"/>
    <property type="evidence" value="ECO:0007669"/>
    <property type="project" value="InterPro"/>
</dbReference>
<evidence type="ECO:0000313" key="2">
    <source>
        <dbReference type="EMBL" id="OHA95945.1"/>
    </source>
</evidence>
<organism evidence="2 3">
    <name type="scientific">Candidatus Zambryskibacteria bacterium RIFCSPHIGHO2_02_FULL_43_14</name>
    <dbReference type="NCBI Taxonomy" id="1802748"/>
    <lineage>
        <taxon>Bacteria</taxon>
        <taxon>Candidatus Zambryskiibacteriota</taxon>
    </lineage>
</organism>
<gene>
    <name evidence="2" type="ORF">A3C70_02980</name>
</gene>
<dbReference type="AlphaFoldDB" id="A0A1G2TF65"/>
<evidence type="ECO:0000259" key="1">
    <source>
        <dbReference type="SMART" id="SM01321"/>
    </source>
</evidence>
<dbReference type="Proteomes" id="UP000178175">
    <property type="component" value="Unassembled WGS sequence"/>
</dbReference>
<evidence type="ECO:0000313" key="3">
    <source>
        <dbReference type="Proteomes" id="UP000178175"/>
    </source>
</evidence>
<name>A0A1G2TF65_9BACT</name>
<dbReference type="PANTHER" id="PTHR34322">
    <property type="entry name" value="TRANSPOSASE, Y1_TNP DOMAIN-CONTAINING"/>
    <property type="match status" value="1"/>
</dbReference>
<sequence>MKNRDFKQFARDSIQHVYNRGDNRENIFRDEEDYRAFIYRLGLGLGFEADELNKHPLSSISKSRIRITKTNKDNFRLHAFSLIPNHFHLLIEQCTELPISSLILKVCTSYAMFINKKYKRVGHIFQDQYKSVLIKSHPQLMWIPGYIHMNSVEAGIVKHPADYKWSSYNDYVSDRGLPITHTKFLLETFEGKKGFEKTTLDALKDMSRVSRVTLDMWGFHS</sequence>
<dbReference type="GO" id="GO:0004803">
    <property type="term" value="F:transposase activity"/>
    <property type="evidence" value="ECO:0007669"/>
    <property type="project" value="InterPro"/>
</dbReference>